<sequence length="99" mass="11200">MSSQLADENQSRWEKPKVTVVSEASYHRQLCLEGTTQRRRHTTWHHPHLDSSSCMIEGPPPNPGFPLYPPQPRALSLVLPRAISDWKSNGHVTGPLHQT</sequence>
<evidence type="ECO:0000313" key="2">
    <source>
        <dbReference type="Proteomes" id="UP000309997"/>
    </source>
</evidence>
<proteinExistence type="predicted"/>
<accession>A0ACC4D3E9</accession>
<protein>
    <submittedName>
        <fullName evidence="1">Uncharacterized protein</fullName>
    </submittedName>
</protein>
<dbReference type="EMBL" id="RCHU02000001">
    <property type="protein sequence ID" value="KAL3611286.1"/>
    <property type="molecule type" value="Genomic_DNA"/>
</dbReference>
<evidence type="ECO:0000313" key="1">
    <source>
        <dbReference type="EMBL" id="KAL3611286.1"/>
    </source>
</evidence>
<name>A0ACC4D3E9_POPAL</name>
<reference evidence="1 2" key="1">
    <citation type="journal article" date="2024" name="Plant Biotechnol. J.">
        <title>Genome and CRISPR/Cas9 system of a widespread forest tree (Populus alba) in the world.</title>
        <authorList>
            <person name="Liu Y.J."/>
            <person name="Jiang P.F."/>
            <person name="Han X.M."/>
            <person name="Li X.Y."/>
            <person name="Wang H.M."/>
            <person name="Wang Y.J."/>
            <person name="Wang X.X."/>
            <person name="Zeng Q.Y."/>
        </authorList>
    </citation>
    <scope>NUCLEOTIDE SEQUENCE [LARGE SCALE GENOMIC DNA]</scope>
    <source>
        <strain evidence="2">cv. PAL-ZL1</strain>
    </source>
</reference>
<gene>
    <name evidence="1" type="ORF">D5086_002306</name>
</gene>
<dbReference type="Proteomes" id="UP000309997">
    <property type="component" value="Unassembled WGS sequence"/>
</dbReference>
<organism evidence="1 2">
    <name type="scientific">Populus alba</name>
    <name type="common">White poplar</name>
    <dbReference type="NCBI Taxonomy" id="43335"/>
    <lineage>
        <taxon>Eukaryota</taxon>
        <taxon>Viridiplantae</taxon>
        <taxon>Streptophyta</taxon>
        <taxon>Embryophyta</taxon>
        <taxon>Tracheophyta</taxon>
        <taxon>Spermatophyta</taxon>
        <taxon>Magnoliopsida</taxon>
        <taxon>eudicotyledons</taxon>
        <taxon>Gunneridae</taxon>
        <taxon>Pentapetalae</taxon>
        <taxon>rosids</taxon>
        <taxon>fabids</taxon>
        <taxon>Malpighiales</taxon>
        <taxon>Salicaceae</taxon>
        <taxon>Saliceae</taxon>
        <taxon>Populus</taxon>
    </lineage>
</organism>
<keyword evidence="2" id="KW-1185">Reference proteome</keyword>
<comment type="caution">
    <text evidence="1">The sequence shown here is derived from an EMBL/GenBank/DDBJ whole genome shotgun (WGS) entry which is preliminary data.</text>
</comment>